<organism evidence="3 4">
    <name type="scientific">Synaphobranchus kaupii</name>
    <name type="common">Kaup's arrowtooth eel</name>
    <dbReference type="NCBI Taxonomy" id="118154"/>
    <lineage>
        <taxon>Eukaryota</taxon>
        <taxon>Metazoa</taxon>
        <taxon>Chordata</taxon>
        <taxon>Craniata</taxon>
        <taxon>Vertebrata</taxon>
        <taxon>Euteleostomi</taxon>
        <taxon>Actinopterygii</taxon>
        <taxon>Neopterygii</taxon>
        <taxon>Teleostei</taxon>
        <taxon>Anguilliformes</taxon>
        <taxon>Synaphobranchidae</taxon>
        <taxon>Synaphobranchus</taxon>
    </lineage>
</organism>
<accession>A0A9Q1ESJ6</accession>
<dbReference type="AlphaFoldDB" id="A0A9Q1ESJ6"/>
<keyword evidence="2" id="KW-0732">Signal</keyword>
<feature type="chain" id="PRO_5040343706" evidence="2">
    <location>
        <begin position="22"/>
        <end position="109"/>
    </location>
</feature>
<evidence type="ECO:0000313" key="3">
    <source>
        <dbReference type="EMBL" id="KAJ8344182.1"/>
    </source>
</evidence>
<keyword evidence="4" id="KW-1185">Reference proteome</keyword>
<feature type="signal peptide" evidence="2">
    <location>
        <begin position="1"/>
        <end position="21"/>
    </location>
</feature>
<feature type="region of interest" description="Disordered" evidence="1">
    <location>
        <begin position="17"/>
        <end position="109"/>
    </location>
</feature>
<evidence type="ECO:0000256" key="2">
    <source>
        <dbReference type="SAM" id="SignalP"/>
    </source>
</evidence>
<gene>
    <name evidence="3" type="ORF">SKAU_G00315110</name>
</gene>
<dbReference type="Proteomes" id="UP001152622">
    <property type="component" value="Chromosome 13"/>
</dbReference>
<reference evidence="3" key="1">
    <citation type="journal article" date="2023" name="Science">
        <title>Genome structures resolve the early diversification of teleost fishes.</title>
        <authorList>
            <person name="Parey E."/>
            <person name="Louis A."/>
            <person name="Montfort J."/>
            <person name="Bouchez O."/>
            <person name="Roques C."/>
            <person name="Iampietro C."/>
            <person name="Lluch J."/>
            <person name="Castinel A."/>
            <person name="Donnadieu C."/>
            <person name="Desvignes T."/>
            <person name="Floi Bucao C."/>
            <person name="Jouanno E."/>
            <person name="Wen M."/>
            <person name="Mejri S."/>
            <person name="Dirks R."/>
            <person name="Jansen H."/>
            <person name="Henkel C."/>
            <person name="Chen W.J."/>
            <person name="Zahm M."/>
            <person name="Cabau C."/>
            <person name="Klopp C."/>
            <person name="Thompson A.W."/>
            <person name="Robinson-Rechavi M."/>
            <person name="Braasch I."/>
            <person name="Lecointre G."/>
            <person name="Bobe J."/>
            <person name="Postlethwait J.H."/>
            <person name="Berthelot C."/>
            <person name="Roest Crollius H."/>
            <person name="Guiguen Y."/>
        </authorList>
    </citation>
    <scope>NUCLEOTIDE SEQUENCE</scope>
    <source>
        <strain evidence="3">WJC10195</strain>
    </source>
</reference>
<comment type="caution">
    <text evidence="3">The sequence shown here is derived from an EMBL/GenBank/DDBJ whole genome shotgun (WGS) entry which is preliminary data.</text>
</comment>
<evidence type="ECO:0000313" key="4">
    <source>
        <dbReference type="Proteomes" id="UP001152622"/>
    </source>
</evidence>
<protein>
    <submittedName>
        <fullName evidence="3">Uncharacterized protein</fullName>
    </submittedName>
</protein>
<name>A0A9Q1ESJ6_SYNKA</name>
<proteinExistence type="predicted"/>
<sequence>MQAAHLLAPWPTSVLWSGAMASPCPSPEEDRWSSSLTAPGLLWQPVRSPAQERMEGRTQGRPPPPPNVQFTPTSPLTKVPTDPPGRLCPCSLFDLQSPEPRVQSFPQAS</sequence>
<evidence type="ECO:0000256" key="1">
    <source>
        <dbReference type="SAM" id="MobiDB-lite"/>
    </source>
</evidence>
<dbReference type="EMBL" id="JAINUF010000013">
    <property type="protein sequence ID" value="KAJ8344182.1"/>
    <property type="molecule type" value="Genomic_DNA"/>
</dbReference>